<sequence>MATTTNTNVESIFNNDDNTNNTKEEEEEEEEERERILPLNENEKDAAWALEEFKWDSDKAIGEKITTLTTLKTGKKRVGGRGGGLKRKQTMGTEDGSNDDDDDEEEEEEEEADVNDLRNSPRFRPMVRTSEEKEGDKNKYLEKRRKEEKNFTTDSADGTADDGARTSIAAAALATTGFVPVKLRSEAANGTKYRVIKHKVFCKVNGCDEECLSLYSIRVKVCVFHLKADEVMFNNELCRFCQKCTKFHNVGNFEEGRRACLRSLNRLAFKRVPASAQESALNTLALYDRMIMSQAGTGEAAPNGGANSDSATNTDNNKREVSSVLPSNELTRQRRIRDALTLLGASWHQGTRKKERKERMTIKERNEEVQQQSQGTQIDQKTLSVSQLRVIRLQCAQMLLDHLPENFDPSTNAEERRRREIINASYTRSEGYDRLMHLDNEAFITLAAEIKIHNKQPHDLSASIGEGVKNYFAEKSGHPPARLEFTAEPGCTKLNVDALIPPMTSRHSFLRNRRGTSDKEVAKELASYAIDTDDGGLDDVDIDVIIGAVRTRRRNGEWELSTKIRKKHDCRSAKHVMCTNPDILNSCENENTLIVTGVPPDVVAVVRINGQVERGSVIARFGGNSPVTEASTRKTTTRLNQSSSESNQQQERPDVLQNSQSNYVYVSVPLDYAEGLMTINLIWPEGHEFAGSALCDPIIILLTPDVDLAQELKEAMDEVHALSSEFCYTFKRYVGACLVKDGDVRSFTNPNFCLVQKDITLWALRNGFPKLSKRLLKPQVQMLENARSLAAADGVYKTYVYAATLSDSVEIVREVIALGGEKNLFGTVSTVGNKETRDTALHIAAMNGNTNMVLDFLSIVSSIESWFTSRNSSGFSPRDCAVLAQSSNLSKAIAKVLDDPLLIASNAVCLAVKEFVSKVKSGAYTAPDHAPAIDHVEELENQSQAIFARASDLVFESLTEISTTVSQNELEEARKVATVRLLEITNMLLQHKACFLKLFSLAIERDCKLLESYNGADSMDKSFDSPIQSGADSFFVELLSSYDSGQGRGYVPQSIRKIFGKLSNALASLKYKSMLAFEDPLIEKAYVLENSFYRKRVDLVAFLLIFSVICARRIKFSDGTFSDFVFTFFRMGESSSLCFYISRMIGVLTFPGAIFALLVYPKFYTRHRESITMLVRYMSPLMWSLRSANETAPVSIARVMFMRSSACVYGCRFERHAFVTMMNYFFPFARMLKIFEGQAADLTFSTVVEDLDRNGCNRILSMGSIGLNLVVSFLVEARFRRKFAAKYGVNWMKISWMTSPPLPPGEDEKFIKDIREEVGAFDSDEEDDVSHKSLNRRNRFFKFISEQRKSLHAKAYFAFPNPRDEGACVLENSNFRRPYDIAIFGYLYLIWGSELYRKYLKWGHSFDWYALSMFTKCDVTEDTMRITGYERRVSALFLLKVFSSSVLVGTSLIAIFLPRVYCHSRESFIAVLKLSASVAPALKVAESPEFVVVIMFRLCAVLLSVRFEREVMIVLTNAFIIPRALEWYVGTEEYGIIDVSGDSSVVTCKGNSGSLNLGIFSGNWYKWSSFFKFVFVVLMYLQISIVLTLEKQRREAFARKRRIKQH</sequence>
<evidence type="ECO:0000256" key="2">
    <source>
        <dbReference type="ARBA" id="ARBA00022771"/>
    </source>
</evidence>
<dbReference type="Pfam" id="PF03110">
    <property type="entry name" value="SBP"/>
    <property type="match status" value="1"/>
</dbReference>
<keyword evidence="1" id="KW-0479">Metal-binding</keyword>
<dbReference type="GO" id="GO:0008270">
    <property type="term" value="F:zinc ion binding"/>
    <property type="evidence" value="ECO:0007669"/>
    <property type="project" value="UniProtKB-KW"/>
</dbReference>
<dbReference type="Proteomes" id="UP000198341">
    <property type="component" value="Chromosome 10"/>
</dbReference>
<dbReference type="GO" id="GO:0005634">
    <property type="term" value="C:nucleus"/>
    <property type="evidence" value="ECO:0007669"/>
    <property type="project" value="InterPro"/>
</dbReference>
<dbReference type="SUPFAM" id="SSF103612">
    <property type="entry name" value="SBT domain"/>
    <property type="match status" value="1"/>
</dbReference>
<keyword evidence="3" id="KW-0862">Zinc</keyword>
<feature type="region of interest" description="Disordered" evidence="4">
    <location>
        <begin position="298"/>
        <end position="328"/>
    </location>
</feature>
<dbReference type="Gene3D" id="1.25.40.20">
    <property type="entry name" value="Ankyrin repeat-containing domain"/>
    <property type="match status" value="1"/>
</dbReference>
<protein>
    <recommendedName>
        <fullName evidence="6">SBP-type domain-containing protein</fullName>
    </recommendedName>
</protein>
<dbReference type="InterPro" id="IPR004333">
    <property type="entry name" value="SBP_dom"/>
</dbReference>
<feature type="compositionally biased region" description="Acidic residues" evidence="4">
    <location>
        <begin position="96"/>
        <end position="114"/>
    </location>
</feature>
<proteinExistence type="predicted"/>
<gene>
    <name evidence="7" type="ordered locus">Bathy10g00480</name>
</gene>
<feature type="transmembrane region" description="Helical" evidence="5">
    <location>
        <begin position="1433"/>
        <end position="1456"/>
    </location>
</feature>
<feature type="region of interest" description="Disordered" evidence="4">
    <location>
        <begin position="349"/>
        <end position="377"/>
    </location>
</feature>
<dbReference type="InterPro" id="IPR044817">
    <property type="entry name" value="SBP-like"/>
</dbReference>
<dbReference type="GO" id="GO:0003677">
    <property type="term" value="F:DNA binding"/>
    <property type="evidence" value="ECO:0007669"/>
    <property type="project" value="InterPro"/>
</dbReference>
<evidence type="ECO:0000313" key="8">
    <source>
        <dbReference type="Proteomes" id="UP000198341"/>
    </source>
</evidence>
<feature type="transmembrane region" description="Helical" evidence="5">
    <location>
        <begin position="1570"/>
        <end position="1589"/>
    </location>
</feature>
<feature type="compositionally biased region" description="Low complexity" evidence="4">
    <location>
        <begin position="640"/>
        <end position="650"/>
    </location>
</feature>
<dbReference type="InterPro" id="IPR036893">
    <property type="entry name" value="SBP_sf"/>
</dbReference>
<feature type="compositionally biased region" description="Basic residues" evidence="4">
    <location>
        <begin position="73"/>
        <end position="89"/>
    </location>
</feature>
<keyword evidence="5" id="KW-0812">Transmembrane</keyword>
<dbReference type="PANTHER" id="PTHR31251:SF169">
    <property type="entry name" value="SQUAMOSA PROMOTER-BINDING-LIKE PROTEIN 8"/>
    <property type="match status" value="1"/>
</dbReference>
<accession>K8EJB8</accession>
<dbReference type="STRING" id="41875.K8EJB8"/>
<evidence type="ECO:0000313" key="7">
    <source>
        <dbReference type="EMBL" id="CCO18126.1"/>
    </source>
</evidence>
<feature type="region of interest" description="Disordered" evidence="4">
    <location>
        <begin position="623"/>
        <end position="655"/>
    </location>
</feature>
<dbReference type="OrthoDB" id="514967at2759"/>
<keyword evidence="5" id="KW-1133">Transmembrane helix</keyword>
<feature type="transmembrane region" description="Helical" evidence="5">
    <location>
        <begin position="1137"/>
        <end position="1160"/>
    </location>
</feature>
<dbReference type="eggNOG" id="ENOG502QQMA">
    <property type="taxonomic scope" value="Eukaryota"/>
</dbReference>
<dbReference type="Gene3D" id="4.10.1100.10">
    <property type="entry name" value="Transcription factor, SBP-box domain"/>
    <property type="match status" value="1"/>
</dbReference>
<reference evidence="7 8" key="1">
    <citation type="submission" date="2011-10" db="EMBL/GenBank/DDBJ databases">
        <authorList>
            <person name="Genoscope - CEA"/>
        </authorList>
    </citation>
    <scope>NUCLEOTIDE SEQUENCE [LARGE SCALE GENOMIC DNA]</scope>
    <source>
        <strain evidence="7 8">RCC 1105</strain>
    </source>
</reference>
<feature type="compositionally biased region" description="Basic and acidic residues" evidence="4">
    <location>
        <begin position="357"/>
        <end position="368"/>
    </location>
</feature>
<dbReference type="InterPro" id="IPR036770">
    <property type="entry name" value="Ankyrin_rpt-contain_sf"/>
</dbReference>
<feature type="compositionally biased region" description="Basic and acidic residues" evidence="4">
    <location>
        <begin position="129"/>
        <end position="151"/>
    </location>
</feature>
<dbReference type="KEGG" id="bpg:Bathy10g00480"/>
<dbReference type="PROSITE" id="PS51141">
    <property type="entry name" value="ZF_SBP"/>
    <property type="match status" value="1"/>
</dbReference>
<dbReference type="PANTHER" id="PTHR31251">
    <property type="entry name" value="SQUAMOSA PROMOTER-BINDING-LIKE PROTEIN 4"/>
    <property type="match status" value="1"/>
</dbReference>
<keyword evidence="2" id="KW-0863">Zinc-finger</keyword>
<keyword evidence="8" id="KW-1185">Reference proteome</keyword>
<feature type="compositionally biased region" description="Polar residues" evidence="4">
    <location>
        <begin position="305"/>
        <end position="315"/>
    </location>
</feature>
<evidence type="ECO:0000256" key="5">
    <source>
        <dbReference type="SAM" id="Phobius"/>
    </source>
</evidence>
<evidence type="ECO:0000256" key="1">
    <source>
        <dbReference type="ARBA" id="ARBA00022723"/>
    </source>
</evidence>
<dbReference type="EMBL" id="FO082269">
    <property type="protein sequence ID" value="CCO18126.1"/>
    <property type="molecule type" value="Genomic_DNA"/>
</dbReference>
<feature type="region of interest" description="Disordered" evidence="4">
    <location>
        <begin position="62"/>
        <end position="162"/>
    </location>
</feature>
<name>K8EJB8_9CHLO</name>
<dbReference type="GeneID" id="19013125"/>
<dbReference type="RefSeq" id="XP_007510593.1">
    <property type="nucleotide sequence ID" value="XM_007510531.1"/>
</dbReference>
<feature type="compositionally biased region" description="Polar residues" evidence="4">
    <location>
        <begin position="1"/>
        <end position="13"/>
    </location>
</feature>
<feature type="region of interest" description="Disordered" evidence="4">
    <location>
        <begin position="1"/>
        <end position="42"/>
    </location>
</feature>
<evidence type="ECO:0000259" key="6">
    <source>
        <dbReference type="PROSITE" id="PS51141"/>
    </source>
</evidence>
<evidence type="ECO:0000256" key="3">
    <source>
        <dbReference type="ARBA" id="ARBA00022833"/>
    </source>
</evidence>
<evidence type="ECO:0000256" key="4">
    <source>
        <dbReference type="SAM" id="MobiDB-lite"/>
    </source>
</evidence>
<feature type="domain" description="SBP-type" evidence="6">
    <location>
        <begin position="199"/>
        <end position="274"/>
    </location>
</feature>
<dbReference type="SUPFAM" id="SSF48403">
    <property type="entry name" value="Ankyrin repeat"/>
    <property type="match status" value="1"/>
</dbReference>
<keyword evidence="5" id="KW-0472">Membrane</keyword>
<feature type="compositionally biased region" description="Basic and acidic residues" evidence="4">
    <location>
        <begin position="33"/>
        <end position="42"/>
    </location>
</feature>
<organism evidence="7 8">
    <name type="scientific">Bathycoccus prasinos</name>
    <dbReference type="NCBI Taxonomy" id="41875"/>
    <lineage>
        <taxon>Eukaryota</taxon>
        <taxon>Viridiplantae</taxon>
        <taxon>Chlorophyta</taxon>
        <taxon>Mamiellophyceae</taxon>
        <taxon>Mamiellales</taxon>
        <taxon>Bathycoccaceae</taxon>
        <taxon>Bathycoccus</taxon>
    </lineage>
</organism>
<feature type="compositionally biased region" description="Polar residues" evidence="4">
    <location>
        <begin position="625"/>
        <end position="639"/>
    </location>
</feature>